<sequence>DNRSQNIDYPPWSNEPSSNFPNTLGKQVYLHNVTNLPTIQHKFTGREKTKERLIRERRRNAIRKGFLHAWRGYTKYAWGHDELLPVSNQSRDNFNGWGATIVDSLDTLWIMNLTREFDRAKEFVRTVDFTTSENDISVFETTIRYLGGLLSAYEFSREPILLEKALELGTALLPSFNSPSGLPYNTWNLTRGRIEKSVPQLSPGILSQAGTLQLEFMKLAQLSGESEFFYKVQNITNVLDRAKKSIQGLYPIQIDQDTGEFIGNHVSFGAQGDSFYEYLIKEYIYVGGAIDQYRRMYVESIDSMHEYLIEECQVEDRSNLLFIGELSYAEFSENMHHLACFVPGMLSIGAKVLNRPKDLEVAIKLAETCYWSYEATYTGIGAESMWFISSHNTLNKIERDWIESMNKKNGVPSGLLNISPDYYLRPETVESLFILYRITGDKKYQEKGWKIWQAINKWCKTPAAYSGLTDVTSKFSQKNNQMESFFLAETLKYLYLLFSPPDFISLDKYVFNTEAHPLLRMLKNSVSHEQI</sequence>
<evidence type="ECO:0000256" key="9">
    <source>
        <dbReference type="RuleBase" id="RU361193"/>
    </source>
</evidence>
<dbReference type="GO" id="GO:0004571">
    <property type="term" value="F:mannosyl-oligosaccharide 1,2-alpha-mannosidase activity"/>
    <property type="evidence" value="ECO:0007669"/>
    <property type="project" value="InterPro"/>
</dbReference>
<dbReference type="GO" id="GO:0005509">
    <property type="term" value="F:calcium ion binding"/>
    <property type="evidence" value="ECO:0007669"/>
    <property type="project" value="InterPro"/>
</dbReference>
<dbReference type="Pfam" id="PF01532">
    <property type="entry name" value="Glyco_hydro_47"/>
    <property type="match status" value="1"/>
</dbReference>
<evidence type="ECO:0000256" key="8">
    <source>
        <dbReference type="PIRSR" id="PIRSR601382-3"/>
    </source>
</evidence>
<dbReference type="EC" id="3.2.1.-" evidence="9"/>
<evidence type="ECO:0000256" key="1">
    <source>
        <dbReference type="ARBA" id="ARBA00001913"/>
    </source>
</evidence>
<evidence type="ECO:0000256" key="7">
    <source>
        <dbReference type="PIRSR" id="PIRSR601382-2"/>
    </source>
</evidence>
<comment type="caution">
    <text evidence="10">The sequence shown here is derived from an EMBL/GenBank/DDBJ whole genome shotgun (WGS) entry which is preliminary data.</text>
</comment>
<feature type="active site" description="Proton donor" evidence="6">
    <location>
        <position position="383"/>
    </location>
</feature>
<keyword evidence="9" id="KW-0326">Glycosidase</keyword>
<evidence type="ECO:0000256" key="4">
    <source>
        <dbReference type="ARBA" id="ARBA00022801"/>
    </source>
</evidence>
<keyword evidence="7" id="KW-0479">Metal-binding</keyword>
<dbReference type="OrthoDB" id="8118055at2759"/>
<dbReference type="InterPro" id="IPR001382">
    <property type="entry name" value="Glyco_hydro_47"/>
</dbReference>
<name>A0A9N9C2T9_9GLOM</name>
<gene>
    <name evidence="10" type="ORF">AMORRO_LOCUS7074</name>
</gene>
<evidence type="ECO:0000313" key="11">
    <source>
        <dbReference type="Proteomes" id="UP000789342"/>
    </source>
</evidence>
<dbReference type="InterPro" id="IPR050749">
    <property type="entry name" value="Glycosyl_Hydrolase_47"/>
</dbReference>
<keyword evidence="4 9" id="KW-0378">Hydrolase</keyword>
<evidence type="ECO:0000313" key="10">
    <source>
        <dbReference type="EMBL" id="CAG8584792.1"/>
    </source>
</evidence>
<protein>
    <recommendedName>
        <fullName evidence="9">alpha-1,2-Mannosidase</fullName>
        <ecNumber evidence="9">3.2.1.-</ecNumber>
    </recommendedName>
</protein>
<organism evidence="10 11">
    <name type="scientific">Acaulospora morrowiae</name>
    <dbReference type="NCBI Taxonomy" id="94023"/>
    <lineage>
        <taxon>Eukaryota</taxon>
        <taxon>Fungi</taxon>
        <taxon>Fungi incertae sedis</taxon>
        <taxon>Mucoromycota</taxon>
        <taxon>Glomeromycotina</taxon>
        <taxon>Glomeromycetes</taxon>
        <taxon>Diversisporales</taxon>
        <taxon>Acaulosporaceae</taxon>
        <taxon>Acaulospora</taxon>
    </lineage>
</organism>
<dbReference type="InterPro" id="IPR012341">
    <property type="entry name" value="6hp_glycosidase-like_sf"/>
</dbReference>
<dbReference type="InterPro" id="IPR036026">
    <property type="entry name" value="Seven-hairpin_glycosidases"/>
</dbReference>
<comment type="similarity">
    <text evidence="3 9">Belongs to the glycosyl hydrolase 47 family.</text>
</comment>
<dbReference type="EMBL" id="CAJVPV010005096">
    <property type="protein sequence ID" value="CAG8584792.1"/>
    <property type="molecule type" value="Genomic_DNA"/>
</dbReference>
<dbReference type="GO" id="GO:0016020">
    <property type="term" value="C:membrane"/>
    <property type="evidence" value="ECO:0007669"/>
    <property type="project" value="InterPro"/>
</dbReference>
<feature type="non-terminal residue" evidence="10">
    <location>
        <position position="531"/>
    </location>
</feature>
<dbReference type="Gene3D" id="1.50.10.10">
    <property type="match status" value="1"/>
</dbReference>
<evidence type="ECO:0000256" key="2">
    <source>
        <dbReference type="ARBA" id="ARBA00004922"/>
    </source>
</evidence>
<reference evidence="10" key="1">
    <citation type="submission" date="2021-06" db="EMBL/GenBank/DDBJ databases">
        <authorList>
            <person name="Kallberg Y."/>
            <person name="Tangrot J."/>
            <person name="Rosling A."/>
        </authorList>
    </citation>
    <scope>NUCLEOTIDE SEQUENCE</scope>
    <source>
        <strain evidence="10">CL551</strain>
    </source>
</reference>
<accession>A0A9N9C2T9</accession>
<dbReference type="SUPFAM" id="SSF48225">
    <property type="entry name" value="Seven-hairpin glycosidases"/>
    <property type="match status" value="1"/>
</dbReference>
<evidence type="ECO:0000256" key="5">
    <source>
        <dbReference type="ARBA" id="ARBA00023157"/>
    </source>
</evidence>
<feature type="active site" evidence="6">
    <location>
        <position position="427"/>
    </location>
</feature>
<dbReference type="GO" id="GO:0005783">
    <property type="term" value="C:endoplasmic reticulum"/>
    <property type="evidence" value="ECO:0007669"/>
    <property type="project" value="TreeGrafter"/>
</dbReference>
<proteinExistence type="inferred from homology"/>
<feature type="active site" description="Proton donor" evidence="6">
    <location>
        <position position="140"/>
    </location>
</feature>
<dbReference type="Proteomes" id="UP000789342">
    <property type="component" value="Unassembled WGS sequence"/>
</dbReference>
<keyword evidence="11" id="KW-1185">Reference proteome</keyword>
<evidence type="ECO:0000256" key="6">
    <source>
        <dbReference type="PIRSR" id="PIRSR601382-1"/>
    </source>
</evidence>
<keyword evidence="7" id="KW-0106">Calcium</keyword>
<dbReference type="GO" id="GO:0036503">
    <property type="term" value="P:ERAD pathway"/>
    <property type="evidence" value="ECO:0007669"/>
    <property type="project" value="UniProtKB-ARBA"/>
</dbReference>
<feature type="active site" evidence="6">
    <location>
        <position position="273"/>
    </location>
</feature>
<evidence type="ECO:0000256" key="3">
    <source>
        <dbReference type="ARBA" id="ARBA00007658"/>
    </source>
</evidence>
<dbReference type="PANTHER" id="PTHR11742:SF103">
    <property type="entry name" value="ENDOPLASMIC RETICULUM MANNOSIDASE MNL2-RELATED"/>
    <property type="match status" value="1"/>
</dbReference>
<comment type="cofactor">
    <cofactor evidence="1 7">
        <name>Ca(2+)</name>
        <dbReference type="ChEBI" id="CHEBI:29108"/>
    </cofactor>
</comment>
<dbReference type="GO" id="GO:0005975">
    <property type="term" value="P:carbohydrate metabolic process"/>
    <property type="evidence" value="ECO:0007669"/>
    <property type="project" value="InterPro"/>
</dbReference>
<dbReference type="PRINTS" id="PR00747">
    <property type="entry name" value="GLYHDRLASE47"/>
</dbReference>
<comment type="pathway">
    <text evidence="2">Protein modification; protein glycosylation.</text>
</comment>
<dbReference type="AlphaFoldDB" id="A0A9N9C2T9"/>
<dbReference type="PANTHER" id="PTHR11742">
    <property type="entry name" value="MANNOSYL-OLIGOSACCHARIDE ALPHA-1,2-MANNOSIDASE-RELATED"/>
    <property type="match status" value="1"/>
</dbReference>
<feature type="disulfide bond" evidence="8">
    <location>
        <begin position="340"/>
        <end position="369"/>
    </location>
</feature>
<feature type="binding site" evidence="7">
    <location>
        <position position="513"/>
    </location>
    <ligand>
        <name>Ca(2+)</name>
        <dbReference type="ChEBI" id="CHEBI:29108"/>
    </ligand>
</feature>
<keyword evidence="5 8" id="KW-1015">Disulfide bond</keyword>